<comment type="caution">
    <text evidence="1">The sequence shown here is derived from an EMBL/GenBank/DDBJ whole genome shotgun (WGS) entry which is preliminary data.</text>
</comment>
<name>A0A9D2UZ61_9ACTN</name>
<evidence type="ECO:0000313" key="1">
    <source>
        <dbReference type="EMBL" id="HJF66640.1"/>
    </source>
</evidence>
<dbReference type="GO" id="GO:0006355">
    <property type="term" value="P:regulation of DNA-templated transcription"/>
    <property type="evidence" value="ECO:0007669"/>
    <property type="project" value="InterPro"/>
</dbReference>
<reference evidence="1" key="2">
    <citation type="submission" date="2021-09" db="EMBL/GenBank/DDBJ databases">
        <authorList>
            <person name="Gilroy R."/>
        </authorList>
    </citation>
    <scope>NUCLEOTIDE SEQUENCE</scope>
    <source>
        <strain evidence="1">ChiGjej6B6-11269</strain>
    </source>
</reference>
<dbReference type="Proteomes" id="UP000786989">
    <property type="component" value="Unassembled WGS sequence"/>
</dbReference>
<protein>
    <recommendedName>
        <fullName evidence="3">Translation repressor RelB</fullName>
    </recommendedName>
</protein>
<gene>
    <name evidence="1" type="ORF">K8U77_11100</name>
</gene>
<evidence type="ECO:0008006" key="3">
    <source>
        <dbReference type="Google" id="ProtNLM"/>
    </source>
</evidence>
<evidence type="ECO:0000313" key="2">
    <source>
        <dbReference type="Proteomes" id="UP000786989"/>
    </source>
</evidence>
<reference evidence="1" key="1">
    <citation type="journal article" date="2021" name="PeerJ">
        <title>Extensive microbial diversity within the chicken gut microbiome revealed by metagenomics and culture.</title>
        <authorList>
            <person name="Gilroy R."/>
            <person name="Ravi A."/>
            <person name="Getino M."/>
            <person name="Pursley I."/>
            <person name="Horton D.L."/>
            <person name="Alikhan N.F."/>
            <person name="Baker D."/>
            <person name="Gharbi K."/>
            <person name="Hall N."/>
            <person name="Watson M."/>
            <person name="Adriaenssens E.M."/>
            <person name="Foster-Nyarko E."/>
            <person name="Jarju S."/>
            <person name="Secka A."/>
            <person name="Antonio M."/>
            <person name="Oren A."/>
            <person name="Chaudhuri R.R."/>
            <person name="La Ragione R."/>
            <person name="Hildebrand F."/>
            <person name="Pallen M.J."/>
        </authorList>
    </citation>
    <scope>NUCLEOTIDE SEQUENCE</scope>
    <source>
        <strain evidence="1">ChiGjej6B6-11269</strain>
    </source>
</reference>
<dbReference type="InterPro" id="IPR013321">
    <property type="entry name" value="Arc_rbn_hlx_hlx"/>
</dbReference>
<accession>A0A9D2UZ61</accession>
<sequence>MSALPSAETPAIVQGFAPSAANHASRQTQMNVRMSASLKADGDAALAQAGYTPSAAVRALWAFAASHAAAPQEIASLLESTESTAKEATDSRIAHRLALIAEGPRAIESYRHRFNANAPVLLNEDETYDDLIFDALTERMRERGTL</sequence>
<organism evidence="1 2">
    <name type="scientific">Slackia equolifaciens</name>
    <dbReference type="NCBI Taxonomy" id="498718"/>
    <lineage>
        <taxon>Bacteria</taxon>
        <taxon>Bacillati</taxon>
        <taxon>Actinomycetota</taxon>
        <taxon>Coriobacteriia</taxon>
        <taxon>Eggerthellales</taxon>
        <taxon>Eggerthellaceae</taxon>
        <taxon>Slackia</taxon>
    </lineage>
</organism>
<dbReference type="AlphaFoldDB" id="A0A9D2UZ61"/>
<proteinExistence type="predicted"/>
<dbReference type="Gene3D" id="1.10.1220.10">
    <property type="entry name" value="Met repressor-like"/>
    <property type="match status" value="1"/>
</dbReference>
<dbReference type="EMBL" id="DYWI01000209">
    <property type="protein sequence ID" value="HJF66640.1"/>
    <property type="molecule type" value="Genomic_DNA"/>
</dbReference>